<evidence type="ECO:0000313" key="6">
    <source>
        <dbReference type="Proteomes" id="UP001209083"/>
    </source>
</evidence>
<dbReference type="Proteomes" id="UP001209083">
    <property type="component" value="Chromosome"/>
</dbReference>
<name>A0ABY8QV26_9MICO</name>
<proteinExistence type="predicted"/>
<dbReference type="SUPFAM" id="SSF55347">
    <property type="entry name" value="Glyceraldehyde-3-phosphate dehydrogenase-like, C-terminal domain"/>
    <property type="match status" value="1"/>
</dbReference>
<dbReference type="EMBL" id="CP090958">
    <property type="protein sequence ID" value="WGW12209.1"/>
    <property type="molecule type" value="Genomic_DNA"/>
</dbReference>
<dbReference type="Gene3D" id="3.30.360.10">
    <property type="entry name" value="Dihydrodipicolinate Reductase, domain 2"/>
    <property type="match status" value="1"/>
</dbReference>
<evidence type="ECO:0000259" key="4">
    <source>
        <dbReference type="Pfam" id="PF22725"/>
    </source>
</evidence>
<evidence type="ECO:0000256" key="1">
    <source>
        <dbReference type="ARBA" id="ARBA00023027"/>
    </source>
</evidence>
<dbReference type="InterPro" id="IPR055170">
    <property type="entry name" value="GFO_IDH_MocA-like_dom"/>
</dbReference>
<keyword evidence="6" id="KW-1185">Reference proteome</keyword>
<dbReference type="SUPFAM" id="SSF51735">
    <property type="entry name" value="NAD(P)-binding Rossmann-fold domains"/>
    <property type="match status" value="1"/>
</dbReference>
<dbReference type="Pfam" id="PF01408">
    <property type="entry name" value="GFO_IDH_MocA"/>
    <property type="match status" value="1"/>
</dbReference>
<feature type="domain" description="Gfo/Idh/MocA-like oxidoreductase N-terminal" evidence="3">
    <location>
        <begin position="4"/>
        <end position="116"/>
    </location>
</feature>
<dbReference type="InterPro" id="IPR000683">
    <property type="entry name" value="Gfo/Idh/MocA-like_OxRdtase_N"/>
</dbReference>
<evidence type="ECO:0000313" key="5">
    <source>
        <dbReference type="EMBL" id="WGW12209.1"/>
    </source>
</evidence>
<dbReference type="Pfam" id="PF22725">
    <property type="entry name" value="GFO_IDH_MocA_C3"/>
    <property type="match status" value="1"/>
</dbReference>
<feature type="domain" description="GFO/IDH/MocA-like oxidoreductase" evidence="4">
    <location>
        <begin position="127"/>
        <end position="246"/>
    </location>
</feature>
<keyword evidence="1" id="KW-0520">NAD</keyword>
<sequence length="346" mass="37399">MKLVQVGLGAWGASWLSVVDRSPRWDLAGLVDIDSEAARAAGERYGVPSGTRLADALAEDVDAVLVIVPPEFHADVAVEAMAAGKHVLIEKPLAHSYPDGLRIVEAARTSGVTAMVSQNYRFSRAARTVQRLVREDVIGRVRQVFIDYHKNPPFEGFRLVMDEPLIVDAMVHHLDQMRGILGIEPALVRARSWNPAWSRFTGNSSAVVDVRTADGATIAYSGSWSSLGPQTSWDGDWNIQGDKGAIIWRNNSIEIHFASLFDTVFLPGAREESGVLHVDLDVVEAEDRPGTLAAFADSIVDGTAPETDVEDNLKSLSLVQATVESARNHGAAAQPKYTEAKAGVPS</sequence>
<dbReference type="PANTHER" id="PTHR43377:SF1">
    <property type="entry name" value="BILIVERDIN REDUCTASE A"/>
    <property type="match status" value="1"/>
</dbReference>
<evidence type="ECO:0000256" key="2">
    <source>
        <dbReference type="SAM" id="MobiDB-lite"/>
    </source>
</evidence>
<dbReference type="InterPro" id="IPR036291">
    <property type="entry name" value="NAD(P)-bd_dom_sf"/>
</dbReference>
<gene>
    <name evidence="5" type="ORF">LWF01_00135</name>
</gene>
<dbReference type="Gene3D" id="3.40.50.720">
    <property type="entry name" value="NAD(P)-binding Rossmann-like Domain"/>
    <property type="match status" value="1"/>
</dbReference>
<accession>A0ABY8QV26</accession>
<evidence type="ECO:0000259" key="3">
    <source>
        <dbReference type="Pfam" id="PF01408"/>
    </source>
</evidence>
<dbReference type="RefSeq" id="WP_349639008.1">
    <property type="nucleotide sequence ID" value="NZ_CP090958.1"/>
</dbReference>
<protein>
    <submittedName>
        <fullName evidence="5">Gfo/Idh/MocA family oxidoreductase</fullName>
    </submittedName>
</protein>
<reference evidence="5 6" key="1">
    <citation type="submission" date="2023-05" db="EMBL/GenBank/DDBJ databases">
        <title>Lithophilousrod everest ZFBP1038 complete genpme.</title>
        <authorList>
            <person name="Tian M."/>
        </authorList>
    </citation>
    <scope>NUCLEOTIDE SEQUENCE [LARGE SCALE GENOMIC DNA]</scope>
    <source>
        <strain evidence="5 6">ZFBP1038</strain>
    </source>
</reference>
<feature type="region of interest" description="Disordered" evidence="2">
    <location>
        <begin position="327"/>
        <end position="346"/>
    </location>
</feature>
<organism evidence="5 6">
    <name type="scientific">Saxibacter everestensis</name>
    <dbReference type="NCBI Taxonomy" id="2909229"/>
    <lineage>
        <taxon>Bacteria</taxon>
        <taxon>Bacillati</taxon>
        <taxon>Actinomycetota</taxon>
        <taxon>Actinomycetes</taxon>
        <taxon>Micrococcales</taxon>
        <taxon>Brevibacteriaceae</taxon>
        <taxon>Saxibacter</taxon>
    </lineage>
</organism>
<dbReference type="PANTHER" id="PTHR43377">
    <property type="entry name" value="BILIVERDIN REDUCTASE A"/>
    <property type="match status" value="1"/>
</dbReference>
<dbReference type="InterPro" id="IPR051450">
    <property type="entry name" value="Gfo/Idh/MocA_Oxidoreductases"/>
</dbReference>